<dbReference type="CDD" id="cd03375">
    <property type="entry name" value="TPP_OGFOR"/>
    <property type="match status" value="1"/>
</dbReference>
<evidence type="ECO:0000256" key="1">
    <source>
        <dbReference type="ARBA" id="ARBA00023002"/>
    </source>
</evidence>
<gene>
    <name evidence="3" type="ORF">SAMN05421834_12228</name>
</gene>
<dbReference type="STRING" id="56779.SAMN05421834_12228"/>
<dbReference type="GO" id="GO:0030976">
    <property type="term" value="F:thiamine pyrophosphate binding"/>
    <property type="evidence" value="ECO:0007669"/>
    <property type="project" value="InterPro"/>
</dbReference>
<dbReference type="SUPFAM" id="SSF52518">
    <property type="entry name" value="Thiamin diphosphate-binding fold (THDP-binding)"/>
    <property type="match status" value="1"/>
</dbReference>
<dbReference type="EMBL" id="FTNC01000022">
    <property type="protein sequence ID" value="SIR36353.1"/>
    <property type="molecule type" value="Genomic_DNA"/>
</dbReference>
<dbReference type="RefSeq" id="WP_076545750.1">
    <property type="nucleotide sequence ID" value="NZ_FTNC01000022.1"/>
</dbReference>
<dbReference type="Pfam" id="PF02775">
    <property type="entry name" value="TPP_enzyme_C"/>
    <property type="match status" value="1"/>
</dbReference>
<dbReference type="AlphaFoldDB" id="A0A1N7ABJ7"/>
<keyword evidence="4" id="KW-1185">Reference proteome</keyword>
<feature type="domain" description="Thiamine pyrophosphate enzyme TPP-binding" evidence="2">
    <location>
        <begin position="49"/>
        <end position="195"/>
    </location>
</feature>
<dbReference type="OrthoDB" id="9775140at2"/>
<dbReference type="GO" id="GO:0045333">
    <property type="term" value="P:cellular respiration"/>
    <property type="evidence" value="ECO:0007669"/>
    <property type="project" value="UniProtKB-ARBA"/>
</dbReference>
<organism evidence="3 4">
    <name type="scientific">Halanaerobium kushneri</name>
    <dbReference type="NCBI Taxonomy" id="56779"/>
    <lineage>
        <taxon>Bacteria</taxon>
        <taxon>Bacillati</taxon>
        <taxon>Bacillota</taxon>
        <taxon>Clostridia</taxon>
        <taxon>Halanaerobiales</taxon>
        <taxon>Halanaerobiaceae</taxon>
        <taxon>Halanaerobium</taxon>
    </lineage>
</organism>
<keyword evidence="1" id="KW-0560">Oxidoreductase</keyword>
<accession>A0A1N7ABJ7</accession>
<dbReference type="Gene3D" id="3.40.50.970">
    <property type="match status" value="1"/>
</dbReference>
<name>A0A1N7ABJ7_9FIRM</name>
<dbReference type="PANTHER" id="PTHR48084:SF1">
    <property type="entry name" value="2-OXOGLUTARATE SYNTHASE SUBUNIT KORB"/>
    <property type="match status" value="1"/>
</dbReference>
<dbReference type="InterPro" id="IPR029061">
    <property type="entry name" value="THDP-binding"/>
</dbReference>
<evidence type="ECO:0000313" key="4">
    <source>
        <dbReference type="Proteomes" id="UP000185669"/>
    </source>
</evidence>
<evidence type="ECO:0000313" key="3">
    <source>
        <dbReference type="EMBL" id="SIR36353.1"/>
    </source>
</evidence>
<dbReference type="InterPro" id="IPR011766">
    <property type="entry name" value="TPP_enzyme_TPP-bd"/>
</dbReference>
<reference evidence="4" key="1">
    <citation type="submission" date="2017-01" db="EMBL/GenBank/DDBJ databases">
        <authorList>
            <person name="Varghese N."/>
            <person name="Submissions S."/>
        </authorList>
    </citation>
    <scope>NUCLEOTIDE SEQUENCE [LARGE SCALE GENOMIC DNA]</scope>
    <source>
        <strain evidence="4">ATCC 700103</strain>
    </source>
</reference>
<dbReference type="InterPro" id="IPR051457">
    <property type="entry name" value="2-oxoacid:Fd_oxidoreductase"/>
</dbReference>
<evidence type="ECO:0000259" key="2">
    <source>
        <dbReference type="Pfam" id="PF02775"/>
    </source>
</evidence>
<sequence>METEKYLRMDKLPHIWCPGCGHGTILNSFIRAFTESDLDQDKTVVISGIGCSGRATGYLNFDTLHTTHGRAIAFATGVKMANPNLNVIVMTGDGDGTAIGGNHLIHAARRNIDLTVILFNNQIYGMTGGQFSPMTPPSDMATTAPYGNIDQNFDLAQLVEGAGGTFIARGATFDPRQLKRLYLAALKHKGFSFVESFSQCPVSYGRQNGSGDAVEMLKSQKKNTVDFKKWQQLSTEKKQLLYPLGILKEVDSPESEYTVRYKKIIAKANQEGAL</sequence>
<dbReference type="PANTHER" id="PTHR48084">
    <property type="entry name" value="2-OXOGLUTARATE OXIDOREDUCTASE SUBUNIT KORB-RELATED"/>
    <property type="match status" value="1"/>
</dbReference>
<proteinExistence type="predicted"/>
<dbReference type="Proteomes" id="UP000185669">
    <property type="component" value="Unassembled WGS sequence"/>
</dbReference>
<dbReference type="GO" id="GO:0016625">
    <property type="term" value="F:oxidoreductase activity, acting on the aldehyde or oxo group of donors, iron-sulfur protein as acceptor"/>
    <property type="evidence" value="ECO:0007669"/>
    <property type="project" value="UniProtKB-ARBA"/>
</dbReference>
<protein>
    <submittedName>
        <fullName evidence="3">2-oxoglutarate ferredoxin oxidoreductase subunit beta</fullName>
    </submittedName>
</protein>